<comment type="caution">
    <text evidence="1">The sequence shown here is derived from an EMBL/GenBank/DDBJ whole genome shotgun (WGS) entry which is preliminary data.</text>
</comment>
<proteinExistence type="predicted"/>
<sequence length="90" mass="10707">MYFCIRKSYPNKQSDADHGNWNGCQLVTQKQGNSSNSLEFKEIYSYCRIMQYICNTQMSKQGIFQENEEKNADFYVIKHISHKHFVSLQR</sequence>
<evidence type="ECO:0000313" key="1">
    <source>
        <dbReference type="EMBL" id="RGW99839.1"/>
    </source>
</evidence>
<name>A0A413E514_BACSE</name>
<accession>A0A413E514</accession>
<gene>
    <name evidence="1" type="ORF">DWV41_03215</name>
</gene>
<dbReference type="EMBL" id="QSBD01000003">
    <property type="protein sequence ID" value="RGW99839.1"/>
    <property type="molecule type" value="Genomic_DNA"/>
</dbReference>
<evidence type="ECO:0000313" key="2">
    <source>
        <dbReference type="Proteomes" id="UP000284777"/>
    </source>
</evidence>
<dbReference type="Proteomes" id="UP000284777">
    <property type="component" value="Unassembled WGS sequence"/>
</dbReference>
<reference evidence="1 2" key="1">
    <citation type="submission" date="2018-08" db="EMBL/GenBank/DDBJ databases">
        <title>A genome reference for cultivated species of the human gut microbiota.</title>
        <authorList>
            <person name="Zou Y."/>
            <person name="Xue W."/>
            <person name="Luo G."/>
        </authorList>
    </citation>
    <scope>NUCLEOTIDE SEQUENCE [LARGE SCALE GENOMIC DNA]</scope>
    <source>
        <strain evidence="1 2">AF05-4</strain>
    </source>
</reference>
<dbReference type="AlphaFoldDB" id="A0A413E514"/>
<organism evidence="1 2">
    <name type="scientific">Bacteroides stercoris</name>
    <dbReference type="NCBI Taxonomy" id="46506"/>
    <lineage>
        <taxon>Bacteria</taxon>
        <taxon>Pseudomonadati</taxon>
        <taxon>Bacteroidota</taxon>
        <taxon>Bacteroidia</taxon>
        <taxon>Bacteroidales</taxon>
        <taxon>Bacteroidaceae</taxon>
        <taxon>Bacteroides</taxon>
    </lineage>
</organism>
<protein>
    <submittedName>
        <fullName evidence="1">Uncharacterized protein</fullName>
    </submittedName>
</protein>